<dbReference type="PROSITE" id="PS00211">
    <property type="entry name" value="ABC_TRANSPORTER_1"/>
    <property type="match status" value="1"/>
</dbReference>
<name>A0A316YJJ3_9BASI</name>
<proteinExistence type="predicted"/>
<feature type="domain" description="ABC transporter" evidence="10">
    <location>
        <begin position="1320"/>
        <end position="1568"/>
    </location>
</feature>
<organism evidence="12 13">
    <name type="scientific">Acaromyces ingoldii</name>
    <dbReference type="NCBI Taxonomy" id="215250"/>
    <lineage>
        <taxon>Eukaryota</taxon>
        <taxon>Fungi</taxon>
        <taxon>Dikarya</taxon>
        <taxon>Basidiomycota</taxon>
        <taxon>Ustilaginomycotina</taxon>
        <taxon>Exobasidiomycetes</taxon>
        <taxon>Exobasidiales</taxon>
        <taxon>Cryptobasidiaceae</taxon>
        <taxon>Acaromyces</taxon>
    </lineage>
</organism>
<dbReference type="InterPro" id="IPR003439">
    <property type="entry name" value="ABC_transporter-like_ATP-bd"/>
</dbReference>
<dbReference type="STRING" id="215250.A0A316YJJ3"/>
<dbReference type="InterPro" id="IPR036640">
    <property type="entry name" value="ABC1_TM_sf"/>
</dbReference>
<gene>
    <name evidence="12" type="ORF">FA10DRAFT_303975</name>
</gene>
<feature type="transmembrane region" description="Helical" evidence="9">
    <location>
        <begin position="995"/>
        <end position="1021"/>
    </location>
</feature>
<dbReference type="FunCoup" id="A0A316YJJ3">
    <property type="interactions" value="24"/>
</dbReference>
<evidence type="ECO:0000256" key="2">
    <source>
        <dbReference type="ARBA" id="ARBA00022448"/>
    </source>
</evidence>
<dbReference type="GO" id="GO:0005524">
    <property type="term" value="F:ATP binding"/>
    <property type="evidence" value="ECO:0007669"/>
    <property type="project" value="UniProtKB-KW"/>
</dbReference>
<feature type="transmembrane region" description="Helical" evidence="9">
    <location>
        <begin position="321"/>
        <end position="341"/>
    </location>
</feature>
<dbReference type="InterPro" id="IPR017871">
    <property type="entry name" value="ABC_transporter-like_CS"/>
</dbReference>
<dbReference type="Pfam" id="PF00005">
    <property type="entry name" value="ABC_tran"/>
    <property type="match status" value="2"/>
</dbReference>
<dbReference type="SUPFAM" id="SSF52540">
    <property type="entry name" value="P-loop containing nucleoside triphosphate hydrolases"/>
    <property type="match status" value="2"/>
</dbReference>
<evidence type="ECO:0000256" key="9">
    <source>
        <dbReference type="SAM" id="Phobius"/>
    </source>
</evidence>
<feature type="region of interest" description="Disordered" evidence="8">
    <location>
        <begin position="722"/>
        <end position="741"/>
    </location>
</feature>
<dbReference type="FunFam" id="3.40.50.300:FF:001471">
    <property type="entry name" value="P-loop containing nucleoside triphosphate hydrolase protein"/>
    <property type="match status" value="1"/>
</dbReference>
<dbReference type="PROSITE" id="PS50893">
    <property type="entry name" value="ABC_TRANSPORTER_2"/>
    <property type="match status" value="2"/>
</dbReference>
<protein>
    <submittedName>
        <fullName evidence="12">P-loop containing nucleoside triphosphate hydrolase protein</fullName>
    </submittedName>
</protein>
<dbReference type="GO" id="GO:0015421">
    <property type="term" value="F:ABC-type oligopeptide transporter activity"/>
    <property type="evidence" value="ECO:0007669"/>
    <property type="project" value="TreeGrafter"/>
</dbReference>
<feature type="transmembrane region" description="Helical" evidence="9">
    <location>
        <begin position="1110"/>
        <end position="1131"/>
    </location>
</feature>
<dbReference type="GO" id="GO:0090374">
    <property type="term" value="P:oligopeptide export from mitochondrion"/>
    <property type="evidence" value="ECO:0007669"/>
    <property type="project" value="TreeGrafter"/>
</dbReference>
<dbReference type="Gene3D" id="1.20.1560.10">
    <property type="entry name" value="ABC transporter type 1, transmembrane domain"/>
    <property type="match status" value="2"/>
</dbReference>
<feature type="compositionally biased region" description="Low complexity" evidence="8">
    <location>
        <begin position="401"/>
        <end position="442"/>
    </location>
</feature>
<evidence type="ECO:0000256" key="3">
    <source>
        <dbReference type="ARBA" id="ARBA00022692"/>
    </source>
</evidence>
<reference evidence="12 13" key="1">
    <citation type="journal article" date="2018" name="Mol. Biol. Evol.">
        <title>Broad Genomic Sampling Reveals a Smut Pathogenic Ancestry of the Fungal Clade Ustilaginomycotina.</title>
        <authorList>
            <person name="Kijpornyongpan T."/>
            <person name="Mondo S.J."/>
            <person name="Barry K."/>
            <person name="Sandor L."/>
            <person name="Lee J."/>
            <person name="Lipzen A."/>
            <person name="Pangilinan J."/>
            <person name="LaButti K."/>
            <person name="Hainaut M."/>
            <person name="Henrissat B."/>
            <person name="Grigoriev I.V."/>
            <person name="Spatafora J.W."/>
            <person name="Aime M.C."/>
        </authorList>
    </citation>
    <scope>NUCLEOTIDE SEQUENCE [LARGE SCALE GENOMIC DNA]</scope>
    <source>
        <strain evidence="12 13">MCA 4198</strain>
    </source>
</reference>
<dbReference type="SMART" id="SM00382">
    <property type="entry name" value="AAA"/>
    <property type="match status" value="2"/>
</dbReference>
<dbReference type="PROSITE" id="PS50929">
    <property type="entry name" value="ABC_TM1F"/>
    <property type="match status" value="2"/>
</dbReference>
<dbReference type="InterPro" id="IPR011527">
    <property type="entry name" value="ABC1_TM_dom"/>
</dbReference>
<dbReference type="InterPro" id="IPR039421">
    <property type="entry name" value="Type_1_exporter"/>
</dbReference>
<dbReference type="OrthoDB" id="6500128at2759"/>
<dbReference type="InParanoid" id="A0A316YJJ3"/>
<dbReference type="SUPFAM" id="SSF90123">
    <property type="entry name" value="ABC transporter transmembrane region"/>
    <property type="match status" value="2"/>
</dbReference>
<keyword evidence="3 9" id="KW-0812">Transmembrane</keyword>
<evidence type="ECO:0000313" key="13">
    <source>
        <dbReference type="Proteomes" id="UP000245768"/>
    </source>
</evidence>
<dbReference type="Gene3D" id="3.40.50.300">
    <property type="entry name" value="P-loop containing nucleotide triphosphate hydrolases"/>
    <property type="match status" value="2"/>
</dbReference>
<feature type="transmembrane region" description="Helical" evidence="9">
    <location>
        <begin position="1229"/>
        <end position="1251"/>
    </location>
</feature>
<feature type="compositionally biased region" description="Basic residues" evidence="8">
    <location>
        <begin position="946"/>
        <end position="958"/>
    </location>
</feature>
<keyword evidence="12" id="KW-0378">Hydrolase</keyword>
<feature type="domain" description="ABC transmembrane type-1" evidence="11">
    <location>
        <begin position="998"/>
        <end position="1282"/>
    </location>
</feature>
<evidence type="ECO:0000313" key="12">
    <source>
        <dbReference type="EMBL" id="PWN87895.1"/>
    </source>
</evidence>
<dbReference type="GeneID" id="37047218"/>
<evidence type="ECO:0000256" key="1">
    <source>
        <dbReference type="ARBA" id="ARBA00004141"/>
    </source>
</evidence>
<dbReference type="GO" id="GO:0016887">
    <property type="term" value="F:ATP hydrolysis activity"/>
    <property type="evidence" value="ECO:0007669"/>
    <property type="project" value="InterPro"/>
</dbReference>
<dbReference type="CDD" id="cd18578">
    <property type="entry name" value="ABC_6TM_Pgp_ABCB1_D2_like"/>
    <property type="match status" value="1"/>
</dbReference>
<comment type="subcellular location">
    <subcellularLocation>
        <location evidence="1">Membrane</location>
        <topology evidence="1">Multi-pass membrane protein</topology>
    </subcellularLocation>
</comment>
<feature type="domain" description="ABC transmembrane type-1" evidence="11">
    <location>
        <begin position="44"/>
        <end position="349"/>
    </location>
</feature>
<feature type="transmembrane region" description="Helical" evidence="9">
    <location>
        <begin position="99"/>
        <end position="123"/>
    </location>
</feature>
<feature type="domain" description="ABC transporter" evidence="10">
    <location>
        <begin position="467"/>
        <end position="721"/>
    </location>
</feature>
<keyword evidence="7 9" id="KW-0472">Membrane</keyword>
<evidence type="ECO:0000256" key="7">
    <source>
        <dbReference type="ARBA" id="ARBA00023136"/>
    </source>
</evidence>
<dbReference type="Pfam" id="PF00664">
    <property type="entry name" value="ABC_membrane"/>
    <property type="match status" value="2"/>
</dbReference>
<dbReference type="PANTHER" id="PTHR43394">
    <property type="entry name" value="ATP-DEPENDENT PERMEASE MDL1, MITOCHONDRIAL"/>
    <property type="match status" value="1"/>
</dbReference>
<keyword evidence="6 9" id="KW-1133">Transmembrane helix</keyword>
<feature type="region of interest" description="Disordered" evidence="8">
    <location>
        <begin position="931"/>
        <end position="975"/>
    </location>
</feature>
<dbReference type="CDD" id="cd18577">
    <property type="entry name" value="ABC_6TM_Pgp_ABCB1_D1_like"/>
    <property type="match status" value="1"/>
</dbReference>
<accession>A0A316YJJ3</accession>
<keyword evidence="2" id="KW-0813">Transport</keyword>
<keyword evidence="5" id="KW-0067">ATP-binding</keyword>
<feature type="region of interest" description="Disordered" evidence="8">
    <location>
        <begin position="373"/>
        <end position="443"/>
    </location>
</feature>
<evidence type="ECO:0000256" key="4">
    <source>
        <dbReference type="ARBA" id="ARBA00022741"/>
    </source>
</evidence>
<dbReference type="RefSeq" id="XP_025375093.1">
    <property type="nucleotide sequence ID" value="XM_025525302.1"/>
</dbReference>
<evidence type="ECO:0000256" key="6">
    <source>
        <dbReference type="ARBA" id="ARBA00022989"/>
    </source>
</evidence>
<feature type="region of interest" description="Disordered" evidence="8">
    <location>
        <begin position="770"/>
        <end position="789"/>
    </location>
</feature>
<dbReference type="GO" id="GO:0005743">
    <property type="term" value="C:mitochondrial inner membrane"/>
    <property type="evidence" value="ECO:0007669"/>
    <property type="project" value="TreeGrafter"/>
</dbReference>
<feature type="transmembrane region" description="Helical" evidence="9">
    <location>
        <begin position="1033"/>
        <end position="1058"/>
    </location>
</feature>
<feature type="compositionally biased region" description="Basic and acidic residues" evidence="8">
    <location>
        <begin position="388"/>
        <end position="400"/>
    </location>
</feature>
<feature type="transmembrane region" description="Helical" evidence="9">
    <location>
        <begin position="1137"/>
        <end position="1156"/>
    </location>
</feature>
<dbReference type="FunFam" id="3.40.50.300:FF:000604">
    <property type="entry name" value="ABC transporter B family member 28"/>
    <property type="match status" value="1"/>
</dbReference>
<evidence type="ECO:0000259" key="11">
    <source>
        <dbReference type="PROSITE" id="PS50929"/>
    </source>
</evidence>
<dbReference type="InterPro" id="IPR003593">
    <property type="entry name" value="AAA+_ATPase"/>
</dbReference>
<sequence>MMRRKSKERATEEGKKKRKKPKTMATYHTLFSTLHRRDAPLVGLALFLSIASGAMPTLMTLVIGDAFDAYTAYNPHGDVPSSISQDRKDALMRGVARSVWQLCILAAGTMALSTSMISAWIIVSERVALGWRRRVYSAVSAKTMAWFDKGVDGAGASSGAGGLMTKFARDTDEVRQATSQTAGQLVQYVTTLLSCLCLALSKDWSLTLIVLASIPLTATLATVSERLTAPHLMQERAHMAKASSIVERSVNAIATVKAFNAQPFEQQQFQHLLDQSFDAWTRLAAIWAARIGMTGTLTFAMFTSGFWYGSHQVQAGSKSPGTILTVFWASLLAVGHLQMIIMRLSIVEKGKQAASSLHALTEKDDEVVQAASAPVIATSSSESSTAGKVEDKDKDKDSASDSHSLLSLPDLGQKSSPTTPTTMTMTPISPRSRTPSSPLFRTGLAARPPVYQPLRKIWPTGRCHGEINLRGVSFAYPSRPQTAVLRDVDIFIPAGETTFIVGGSGSGKSTIAHLLLRLYEPSAGSIEIDDQDVRFLDVDWCRANMAAVDQQPIVFDLSVHDNVALGLCGVRGEQLKQQRLGPNHVPHASSDDVEAACRMALLHDFVRDLEQGYETVLGTRGASLSGGQKQRLALARARLRDPPVLILDECTSALDVTSRLLVNEAIKRWRHGKTTVVITHDLQQVADDDFVYLLEQGRVAEQGYRADLEKNAAGAFSVLAQTQSGKGGKGGEGGRKKDDVDEEPVEAFIDEEPSPTGLDYRASRALAREEKRFGAQQQGKGAQSHSRASRWAKDFVVQEEQPPLPSSFVYGDGDATSAAAAAAGWTIERAAPRRGGHSRVRYGWSSGSTSASSCGDSVCTTLTNSTTTTTTAGGSISGLKPLRLAAERQKKLVDEEGAEAWLEEASVAVSLRRPIQQQRAARRIWNDDDLRKASGDAPLTSPSSSRLHRRRRRDRRKGSTAVTMDEDHGKQTHPPARPKVFTILWMAWRTQPSKLILVAGLVCAVLSGAVTPAFSVVLARLMATMGKEGQSHAVVVFSLIVLGIALLDGLLSFSRFFLLEQSANLWVRELRRKAYARVLAQDKAWFDREENKASNLMMRIVKDAEDARWLINRIMGSLILVASMISIALVWSLAVGWQLTLAGLAIAPLFIGATSLQTRFVQRREALNKVKREQVSKRFYDMAANVRGIRSMALEAVFLANYEDALAACQSCALKAAPLSGFGFGMGEALTYLSEAFLYYIGAVLIIKGLYDFERMVLVFNLLLFAVTFAAQTMAYLPGLTKSVQAASDLGRLLALRLDDTSESCFQPAAAATVDIDGGIEFRDVHFAYPLRPTNAVLRGVSFSIAKGERIALVGRSGCGKSTIAALLQRLYEPTQGHIVLDGARDLASIDVEALRRQLAVVSQHPNLFDDTVRANILYGLPAGCFAVGEVQLRSAAARAHALDFVDALEAGFDTRLGSDASQLSGGQKQRLAIARALVRVDAGLARLLVLDECTSALDAVNQEAVARSLLQDDNAGERLTTVIVTHKLELMKRCDRILVVEHGRVVQSGPFASLVQQRGGAFAQLASAGEWGA</sequence>
<dbReference type="InterPro" id="IPR027417">
    <property type="entry name" value="P-loop_NTPase"/>
</dbReference>
<feature type="transmembrane region" description="Helical" evidence="9">
    <location>
        <begin position="287"/>
        <end position="309"/>
    </location>
</feature>
<feature type="compositionally biased region" description="Polar residues" evidence="8">
    <location>
        <begin position="775"/>
        <end position="786"/>
    </location>
</feature>
<feature type="transmembrane region" description="Helical" evidence="9">
    <location>
        <begin position="1257"/>
        <end position="1277"/>
    </location>
</feature>
<evidence type="ECO:0000259" key="10">
    <source>
        <dbReference type="PROSITE" id="PS50893"/>
    </source>
</evidence>
<feature type="compositionally biased region" description="Polar residues" evidence="8">
    <location>
        <begin position="377"/>
        <end position="386"/>
    </location>
</feature>
<evidence type="ECO:0000256" key="5">
    <source>
        <dbReference type="ARBA" id="ARBA00022840"/>
    </source>
</evidence>
<dbReference type="EMBL" id="KZ819639">
    <property type="protein sequence ID" value="PWN87895.1"/>
    <property type="molecule type" value="Genomic_DNA"/>
</dbReference>
<keyword evidence="13" id="KW-1185">Reference proteome</keyword>
<evidence type="ECO:0000256" key="8">
    <source>
        <dbReference type="SAM" id="MobiDB-lite"/>
    </source>
</evidence>
<feature type="region of interest" description="Disordered" evidence="8">
    <location>
        <begin position="1"/>
        <end position="22"/>
    </location>
</feature>
<dbReference type="Proteomes" id="UP000245768">
    <property type="component" value="Unassembled WGS sequence"/>
</dbReference>
<dbReference type="PANTHER" id="PTHR43394:SF15">
    <property type="entry name" value="ALPHA-FACTOR-TRANSPORTING ATPASE"/>
    <property type="match status" value="1"/>
</dbReference>
<keyword evidence="4" id="KW-0547">Nucleotide-binding</keyword>